<keyword evidence="3" id="KW-1185">Reference proteome</keyword>
<name>A0ABQ7EQ25_BRACR</name>
<reference evidence="2 3" key="1">
    <citation type="journal article" date="2020" name="BMC Genomics">
        <title>Intraspecific diversification of the crop wild relative Brassica cretica Lam. using demographic model selection.</title>
        <authorList>
            <person name="Kioukis A."/>
            <person name="Michalopoulou V.A."/>
            <person name="Briers L."/>
            <person name="Pirintsos S."/>
            <person name="Studholme D.J."/>
            <person name="Pavlidis P."/>
            <person name="Sarris P.F."/>
        </authorList>
    </citation>
    <scope>NUCLEOTIDE SEQUENCE [LARGE SCALE GENOMIC DNA]</scope>
    <source>
        <strain evidence="3">cv. PFS-1207/04</strain>
    </source>
</reference>
<proteinExistence type="predicted"/>
<gene>
    <name evidence="2" type="ORF">DY000_02047812</name>
</gene>
<evidence type="ECO:0000256" key="1">
    <source>
        <dbReference type="SAM" id="MobiDB-lite"/>
    </source>
</evidence>
<sequence>MWTVWSLENDLVTRRLHEDLGIIGDGGTKALLVRSRLGPGGPCQTTRSRDRDCNPEVCVIGPGGRMRIHGFSLRSGDRIGPLVYLYPEAFEAVLEPEDLDSEIAGWNPEIGGSHKDSEFLGNPECFIFGRDRTPPPRQNYYWYLFGFRILPLGSWPLSSSYDVFYFGRKSLTGLEGAGVGVITQVPGLRCFPRLEKQNLDCSLLVRLARIGGLWRPDPAQVVLNPKVVQDPKVVLNPEVAQDPEVVLNPKVIFFEIVFRVPWVGYYPSRLRTRILPLGNEGLAMIESSLGPDPARMPPFCIIFMDFPLICKGVGLVACRSSLWLTHDLREERSMLHWASTSICWWQDPWTWLCRRDPDSGDFLSLFMGEAERYPVRFGEGVIDVLQWVLDLLSFVDDSWPRPGILCSRILQWAYIVVRMTKIACICWNMPAGPWWHIATYYPDRNGTWPGQVSELSIYFSEYVGFLAYVPYDWISAGERSTEEHKPWKSPVPSSMMVKTTHLQFLSGRTRPFVEAWRLILCRITLRYQSVSPMSSEFLLILLWNIEFRRALYSDPVGHMDLSFETRRRRILILLSRTIVSIDLIRYRILSSGDGPLSMSIACGLLSRLHSLPFVEPFEMSSSSIGQLHGTKTFLGCVVLPFQVAGVYMDKMILLLLHMRGRLSMTRFSCSLPPLGSISGYIARTSGSKVVGTCFFCGVIGLHLIIRWAALDPEPGTHNLGPRTWDPEPVNQNLEAGTLNREDPVPRVPDKGPLQVPAKRNPGTSPRDQSQGPTSLPRNGIFPIRRTFHISEYGRVQPKSNRLQGDYIRAPKSQKCREAQPVAVGEYGPPGSKPSPQQAGNKKRRFNTQVRPMGNLNTPNSGEGATDPGPGSGIARATHKGAENPQVHNLEESDSEPESDKEMPEKISVTESSMTAYLETMFSKRFAMQSIVECLAGVAPPICRSKPNSYADTPFVEGIASVEMPRKFSSRVPQNDG</sequence>
<accession>A0ABQ7EQ25</accession>
<evidence type="ECO:0000313" key="3">
    <source>
        <dbReference type="Proteomes" id="UP000266723"/>
    </source>
</evidence>
<comment type="caution">
    <text evidence="2">The sequence shown here is derived from an EMBL/GenBank/DDBJ whole genome shotgun (WGS) entry which is preliminary data.</text>
</comment>
<feature type="compositionally biased region" description="Polar residues" evidence="1">
    <location>
        <begin position="761"/>
        <end position="776"/>
    </location>
</feature>
<organism evidence="2 3">
    <name type="scientific">Brassica cretica</name>
    <name type="common">Mustard</name>
    <dbReference type="NCBI Taxonomy" id="69181"/>
    <lineage>
        <taxon>Eukaryota</taxon>
        <taxon>Viridiplantae</taxon>
        <taxon>Streptophyta</taxon>
        <taxon>Embryophyta</taxon>
        <taxon>Tracheophyta</taxon>
        <taxon>Spermatophyta</taxon>
        <taxon>Magnoliopsida</taxon>
        <taxon>eudicotyledons</taxon>
        <taxon>Gunneridae</taxon>
        <taxon>Pentapetalae</taxon>
        <taxon>rosids</taxon>
        <taxon>malvids</taxon>
        <taxon>Brassicales</taxon>
        <taxon>Brassicaceae</taxon>
        <taxon>Brassiceae</taxon>
        <taxon>Brassica</taxon>
    </lineage>
</organism>
<feature type="compositionally biased region" description="Basic and acidic residues" evidence="1">
    <location>
        <begin position="739"/>
        <end position="749"/>
    </location>
</feature>
<protein>
    <submittedName>
        <fullName evidence="2">Uncharacterized protein</fullName>
    </submittedName>
</protein>
<feature type="region of interest" description="Disordered" evidence="1">
    <location>
        <begin position="800"/>
        <end position="905"/>
    </location>
</feature>
<evidence type="ECO:0000313" key="2">
    <source>
        <dbReference type="EMBL" id="KAF3605712.1"/>
    </source>
</evidence>
<feature type="region of interest" description="Disordered" evidence="1">
    <location>
        <begin position="736"/>
        <end position="781"/>
    </location>
</feature>
<feature type="compositionally biased region" description="Polar residues" evidence="1">
    <location>
        <begin position="846"/>
        <end position="862"/>
    </location>
</feature>
<dbReference type="Proteomes" id="UP000266723">
    <property type="component" value="Unassembled WGS sequence"/>
</dbReference>
<dbReference type="EMBL" id="QGKV02000297">
    <property type="protein sequence ID" value="KAF3605712.1"/>
    <property type="molecule type" value="Genomic_DNA"/>
</dbReference>